<dbReference type="AlphaFoldDB" id="A0A166SUR0"/>
<keyword evidence="6 10" id="KW-0560">Oxidoreductase</keyword>
<dbReference type="SUPFAM" id="SSF48264">
    <property type="entry name" value="Cytochrome P450"/>
    <property type="match status" value="1"/>
</dbReference>
<keyword evidence="5 9" id="KW-0479">Metal-binding</keyword>
<feature type="binding site" description="axial binding residue" evidence="9">
    <location>
        <position position="440"/>
    </location>
    <ligand>
        <name>heme</name>
        <dbReference type="ChEBI" id="CHEBI:30413"/>
    </ligand>
    <ligandPart>
        <name>Fe</name>
        <dbReference type="ChEBI" id="CHEBI:18248"/>
    </ligandPart>
</feature>
<dbReference type="Proteomes" id="UP000076532">
    <property type="component" value="Unassembled WGS sequence"/>
</dbReference>
<evidence type="ECO:0000256" key="8">
    <source>
        <dbReference type="ARBA" id="ARBA00023033"/>
    </source>
</evidence>
<keyword evidence="11" id="KW-0732">Signal</keyword>
<dbReference type="GO" id="GO:0005506">
    <property type="term" value="F:iron ion binding"/>
    <property type="evidence" value="ECO:0007669"/>
    <property type="project" value="InterPro"/>
</dbReference>
<evidence type="ECO:0000256" key="6">
    <source>
        <dbReference type="ARBA" id="ARBA00023002"/>
    </source>
</evidence>
<dbReference type="PANTHER" id="PTHR46300:SF7">
    <property type="entry name" value="P450, PUTATIVE (EUROFUNG)-RELATED"/>
    <property type="match status" value="1"/>
</dbReference>
<proteinExistence type="inferred from homology"/>
<dbReference type="OrthoDB" id="1103324at2759"/>
<evidence type="ECO:0000256" key="10">
    <source>
        <dbReference type="RuleBase" id="RU000461"/>
    </source>
</evidence>
<dbReference type="InterPro" id="IPR001128">
    <property type="entry name" value="Cyt_P450"/>
</dbReference>
<dbReference type="GO" id="GO:0004497">
    <property type="term" value="F:monooxygenase activity"/>
    <property type="evidence" value="ECO:0007669"/>
    <property type="project" value="UniProtKB-KW"/>
</dbReference>
<keyword evidence="13" id="KW-1185">Reference proteome</keyword>
<evidence type="ECO:0000256" key="2">
    <source>
        <dbReference type="ARBA" id="ARBA00005179"/>
    </source>
</evidence>
<dbReference type="InterPro" id="IPR050364">
    <property type="entry name" value="Cytochrome_P450_fung"/>
</dbReference>
<dbReference type="PROSITE" id="PS00086">
    <property type="entry name" value="CYTOCHROME_P450"/>
    <property type="match status" value="1"/>
</dbReference>
<keyword evidence="4 9" id="KW-0349">Heme</keyword>
<sequence length="518" mass="59083">MPIHVSDCLIVLLWSALVWFYFRKDNPLPLPPGPPRIPVWGSLYGRRPTYTSALEYGELSKKIGSDIIHVREFGRDTVILSSPTAVRELMGDRSKIYSGRPPYFENLRRFGGWEWAFSHMPNDEPWRLRRQAFHDALPPSATPRLESEMTRNTLEMLTKIIDKPEDTFVQFFEASGDLMMEIAYGIPHLPAPASHFEALSSMHHIMVWQTSRTWDYVCMVLKWDIFNLPEWLVPFKRTARLRAEKVREMIHVPYNESKRQILQGSANSSYVIDSLSTDNGSNEKHDSLVRDTAAGLYIGGIHSSSLTLQALVMALYWFPEVQSKAQNEVDRVVGYGNIPTFGDFAGLTYIQAMVLEMMRWRPTTSYGSDHVVEVDDEYRGYHIPAGTAILTNLRAILHDPAVFSDPHVFRPERFLTVDGKINPDILDPRQLVFGYGRRLCPGRDFAMSSLFIKFACIVATLIVRPAIAMDPGSKTDQHRQIMEFLDPNSIYVPKDARIAIYPRSRDISQTVKASARAN</sequence>
<protein>
    <submittedName>
        <fullName evidence="12">Cytochrome P450</fullName>
    </submittedName>
</protein>
<evidence type="ECO:0000313" key="12">
    <source>
        <dbReference type="EMBL" id="KZP29868.1"/>
    </source>
</evidence>
<evidence type="ECO:0000256" key="4">
    <source>
        <dbReference type="ARBA" id="ARBA00022617"/>
    </source>
</evidence>
<evidence type="ECO:0000256" key="11">
    <source>
        <dbReference type="SAM" id="SignalP"/>
    </source>
</evidence>
<comment type="similarity">
    <text evidence="3 10">Belongs to the cytochrome P450 family.</text>
</comment>
<dbReference type="PANTHER" id="PTHR46300">
    <property type="entry name" value="P450, PUTATIVE (EUROFUNG)-RELATED-RELATED"/>
    <property type="match status" value="1"/>
</dbReference>
<evidence type="ECO:0000256" key="7">
    <source>
        <dbReference type="ARBA" id="ARBA00023004"/>
    </source>
</evidence>
<dbReference type="GO" id="GO:0016705">
    <property type="term" value="F:oxidoreductase activity, acting on paired donors, with incorporation or reduction of molecular oxygen"/>
    <property type="evidence" value="ECO:0007669"/>
    <property type="project" value="InterPro"/>
</dbReference>
<keyword evidence="7 9" id="KW-0408">Iron</keyword>
<dbReference type="InterPro" id="IPR036396">
    <property type="entry name" value="Cyt_P450_sf"/>
</dbReference>
<dbReference type="EMBL" id="KV417496">
    <property type="protein sequence ID" value="KZP29868.1"/>
    <property type="molecule type" value="Genomic_DNA"/>
</dbReference>
<evidence type="ECO:0000256" key="9">
    <source>
        <dbReference type="PIRSR" id="PIRSR602401-1"/>
    </source>
</evidence>
<organism evidence="12 13">
    <name type="scientific">Athelia psychrophila</name>
    <dbReference type="NCBI Taxonomy" id="1759441"/>
    <lineage>
        <taxon>Eukaryota</taxon>
        <taxon>Fungi</taxon>
        <taxon>Dikarya</taxon>
        <taxon>Basidiomycota</taxon>
        <taxon>Agaricomycotina</taxon>
        <taxon>Agaricomycetes</taxon>
        <taxon>Agaricomycetidae</taxon>
        <taxon>Atheliales</taxon>
        <taxon>Atheliaceae</taxon>
        <taxon>Athelia</taxon>
    </lineage>
</organism>
<dbReference type="InterPro" id="IPR017972">
    <property type="entry name" value="Cyt_P450_CS"/>
</dbReference>
<evidence type="ECO:0000313" key="13">
    <source>
        <dbReference type="Proteomes" id="UP000076532"/>
    </source>
</evidence>
<dbReference type="STRING" id="436010.A0A166SUR0"/>
<dbReference type="GO" id="GO:0020037">
    <property type="term" value="F:heme binding"/>
    <property type="evidence" value="ECO:0007669"/>
    <property type="project" value="InterPro"/>
</dbReference>
<reference evidence="12 13" key="1">
    <citation type="journal article" date="2016" name="Mol. Biol. Evol.">
        <title>Comparative Genomics of Early-Diverging Mushroom-Forming Fungi Provides Insights into the Origins of Lignocellulose Decay Capabilities.</title>
        <authorList>
            <person name="Nagy L.G."/>
            <person name="Riley R."/>
            <person name="Tritt A."/>
            <person name="Adam C."/>
            <person name="Daum C."/>
            <person name="Floudas D."/>
            <person name="Sun H."/>
            <person name="Yadav J.S."/>
            <person name="Pangilinan J."/>
            <person name="Larsson K.H."/>
            <person name="Matsuura K."/>
            <person name="Barry K."/>
            <person name="Labutti K."/>
            <person name="Kuo R."/>
            <person name="Ohm R.A."/>
            <person name="Bhattacharya S.S."/>
            <person name="Shirouzu T."/>
            <person name="Yoshinaga Y."/>
            <person name="Martin F.M."/>
            <person name="Grigoriev I.V."/>
            <person name="Hibbett D.S."/>
        </authorList>
    </citation>
    <scope>NUCLEOTIDE SEQUENCE [LARGE SCALE GENOMIC DNA]</scope>
    <source>
        <strain evidence="12 13">CBS 109695</strain>
    </source>
</reference>
<evidence type="ECO:0000256" key="5">
    <source>
        <dbReference type="ARBA" id="ARBA00022723"/>
    </source>
</evidence>
<comment type="pathway">
    <text evidence="2">Secondary metabolite biosynthesis.</text>
</comment>
<dbReference type="InterPro" id="IPR002401">
    <property type="entry name" value="Cyt_P450_E_grp-I"/>
</dbReference>
<keyword evidence="8 10" id="KW-0503">Monooxygenase</keyword>
<evidence type="ECO:0000256" key="3">
    <source>
        <dbReference type="ARBA" id="ARBA00010617"/>
    </source>
</evidence>
<accession>A0A166SUR0</accession>
<evidence type="ECO:0000256" key="1">
    <source>
        <dbReference type="ARBA" id="ARBA00001971"/>
    </source>
</evidence>
<comment type="cofactor">
    <cofactor evidence="1 9">
        <name>heme</name>
        <dbReference type="ChEBI" id="CHEBI:30413"/>
    </cofactor>
</comment>
<feature type="signal peptide" evidence="11">
    <location>
        <begin position="1"/>
        <end position="23"/>
    </location>
</feature>
<name>A0A166SUR0_9AGAM</name>
<gene>
    <name evidence="12" type="ORF">FIBSPDRAFT_926730</name>
</gene>
<feature type="chain" id="PRO_5007879694" evidence="11">
    <location>
        <begin position="24"/>
        <end position="518"/>
    </location>
</feature>
<dbReference type="Gene3D" id="1.10.630.10">
    <property type="entry name" value="Cytochrome P450"/>
    <property type="match status" value="1"/>
</dbReference>
<dbReference type="Pfam" id="PF00067">
    <property type="entry name" value="p450"/>
    <property type="match status" value="1"/>
</dbReference>
<dbReference type="PRINTS" id="PR00463">
    <property type="entry name" value="EP450I"/>
</dbReference>